<evidence type="ECO:0000313" key="10">
    <source>
        <dbReference type="Proteomes" id="UP001168972"/>
    </source>
</evidence>
<feature type="domain" description="Ig-like" evidence="8">
    <location>
        <begin position="730"/>
        <end position="818"/>
    </location>
</feature>
<dbReference type="Proteomes" id="UP001168972">
    <property type="component" value="Unassembled WGS sequence"/>
</dbReference>
<dbReference type="PROSITE" id="PS50835">
    <property type="entry name" value="IG_LIKE"/>
    <property type="match status" value="3"/>
</dbReference>
<dbReference type="InterPro" id="IPR013783">
    <property type="entry name" value="Ig-like_fold"/>
</dbReference>
<organism evidence="9 10">
    <name type="scientific">Microctonus hyperodae</name>
    <name type="common">Parasitoid wasp</name>
    <dbReference type="NCBI Taxonomy" id="165561"/>
    <lineage>
        <taxon>Eukaryota</taxon>
        <taxon>Metazoa</taxon>
        <taxon>Ecdysozoa</taxon>
        <taxon>Arthropoda</taxon>
        <taxon>Hexapoda</taxon>
        <taxon>Insecta</taxon>
        <taxon>Pterygota</taxon>
        <taxon>Neoptera</taxon>
        <taxon>Endopterygota</taxon>
        <taxon>Hymenoptera</taxon>
        <taxon>Apocrita</taxon>
        <taxon>Ichneumonoidea</taxon>
        <taxon>Braconidae</taxon>
        <taxon>Euphorinae</taxon>
        <taxon>Microctonus</taxon>
    </lineage>
</organism>
<dbReference type="InterPro" id="IPR003598">
    <property type="entry name" value="Ig_sub2"/>
</dbReference>
<feature type="transmembrane region" description="Helical" evidence="7">
    <location>
        <begin position="20"/>
        <end position="40"/>
    </location>
</feature>
<dbReference type="FunFam" id="3.80.10.10:FF:001164">
    <property type="entry name" value="GH01279p"/>
    <property type="match status" value="1"/>
</dbReference>
<keyword evidence="7" id="KW-0812">Transmembrane</keyword>
<dbReference type="Pfam" id="PF13927">
    <property type="entry name" value="Ig_3"/>
    <property type="match status" value="1"/>
</dbReference>
<feature type="domain" description="Ig-like" evidence="8">
    <location>
        <begin position="636"/>
        <end position="725"/>
    </location>
</feature>
<dbReference type="InterPro" id="IPR050467">
    <property type="entry name" value="LRFN"/>
</dbReference>
<dbReference type="InterPro" id="IPR036179">
    <property type="entry name" value="Ig-like_dom_sf"/>
</dbReference>
<comment type="caution">
    <text evidence="9">The sequence shown here is derived from an EMBL/GenBank/DDBJ whole genome shotgun (WGS) entry which is preliminary data.</text>
</comment>
<keyword evidence="1" id="KW-0433">Leucine-rich repeat</keyword>
<dbReference type="AlphaFoldDB" id="A0AA39FFJ5"/>
<evidence type="ECO:0000256" key="4">
    <source>
        <dbReference type="ARBA" id="ARBA00023157"/>
    </source>
</evidence>
<dbReference type="PANTHER" id="PTHR45842:SF21">
    <property type="entry name" value="IG-LIKE DOMAIN-CONTAINING PROTEIN"/>
    <property type="match status" value="1"/>
</dbReference>
<dbReference type="SMART" id="SM00369">
    <property type="entry name" value="LRR_TYP"/>
    <property type="match status" value="14"/>
</dbReference>
<dbReference type="Pfam" id="PF13516">
    <property type="entry name" value="LRR_6"/>
    <property type="match status" value="2"/>
</dbReference>
<protein>
    <recommendedName>
        <fullName evidence="8">Ig-like domain-containing protein</fullName>
    </recommendedName>
</protein>
<dbReference type="InterPro" id="IPR013098">
    <property type="entry name" value="Ig_I-set"/>
</dbReference>
<dbReference type="InterPro" id="IPR001611">
    <property type="entry name" value="Leu-rich_rpt"/>
</dbReference>
<reference evidence="9" key="2">
    <citation type="submission" date="2023-03" db="EMBL/GenBank/DDBJ databases">
        <authorList>
            <person name="Inwood S.N."/>
            <person name="Skelly J.G."/>
            <person name="Guhlin J."/>
            <person name="Harrop T.W.R."/>
            <person name="Goldson S.G."/>
            <person name="Dearden P.K."/>
        </authorList>
    </citation>
    <scope>NUCLEOTIDE SEQUENCE</scope>
    <source>
        <strain evidence="9">Lincoln</strain>
        <tissue evidence="9">Whole body</tissue>
    </source>
</reference>
<dbReference type="Gene3D" id="3.80.10.10">
    <property type="entry name" value="Ribonuclease Inhibitor"/>
    <property type="match status" value="4"/>
</dbReference>
<evidence type="ECO:0000256" key="6">
    <source>
        <dbReference type="SAM" id="MobiDB-lite"/>
    </source>
</evidence>
<accession>A0AA39FFJ5</accession>
<dbReference type="CDD" id="cd05763">
    <property type="entry name" value="IgI_LRIG1-like"/>
    <property type="match status" value="1"/>
</dbReference>
<dbReference type="InterPro" id="IPR007110">
    <property type="entry name" value="Ig-like_dom"/>
</dbReference>
<keyword evidence="4" id="KW-1015">Disulfide bond</keyword>
<reference evidence="9" key="1">
    <citation type="journal article" date="2023" name="bioRxiv">
        <title>Scaffold-level genome assemblies of two parasitoid biocontrol wasps reveal the parthenogenesis mechanism and an associated novel virus.</title>
        <authorList>
            <person name="Inwood S."/>
            <person name="Skelly J."/>
            <person name="Guhlin J."/>
            <person name="Harrop T."/>
            <person name="Goldson S."/>
            <person name="Dearden P."/>
        </authorList>
    </citation>
    <scope>NUCLEOTIDE SEQUENCE</scope>
    <source>
        <strain evidence="9">Lincoln</strain>
        <tissue evidence="9">Whole body</tissue>
    </source>
</reference>
<dbReference type="SUPFAM" id="SSF48726">
    <property type="entry name" value="Immunoglobulin"/>
    <property type="match status" value="3"/>
</dbReference>
<evidence type="ECO:0000313" key="9">
    <source>
        <dbReference type="EMBL" id="KAK0168652.1"/>
    </source>
</evidence>
<evidence type="ECO:0000256" key="3">
    <source>
        <dbReference type="ARBA" id="ARBA00022737"/>
    </source>
</evidence>
<evidence type="ECO:0000256" key="2">
    <source>
        <dbReference type="ARBA" id="ARBA00022729"/>
    </source>
</evidence>
<dbReference type="SMART" id="SM00082">
    <property type="entry name" value="LRRCT"/>
    <property type="match status" value="1"/>
</dbReference>
<keyword evidence="10" id="KW-1185">Reference proteome</keyword>
<evidence type="ECO:0000256" key="5">
    <source>
        <dbReference type="ARBA" id="ARBA00023180"/>
    </source>
</evidence>
<keyword evidence="2" id="KW-0732">Signal</keyword>
<dbReference type="SUPFAM" id="SSF52058">
    <property type="entry name" value="L domain-like"/>
    <property type="match status" value="2"/>
</dbReference>
<dbReference type="GO" id="GO:0071944">
    <property type="term" value="C:cell periphery"/>
    <property type="evidence" value="ECO:0007669"/>
    <property type="project" value="UniProtKB-ARBA"/>
</dbReference>
<dbReference type="Gene3D" id="2.60.40.10">
    <property type="entry name" value="Immunoglobulins"/>
    <property type="match status" value="3"/>
</dbReference>
<feature type="region of interest" description="Disordered" evidence="6">
    <location>
        <begin position="889"/>
        <end position="909"/>
    </location>
</feature>
<feature type="transmembrane region" description="Helical" evidence="7">
    <location>
        <begin position="830"/>
        <end position="854"/>
    </location>
</feature>
<dbReference type="FunFam" id="2.60.40.10:FF:000161">
    <property type="entry name" value="Leucine rich repeats and immunoglobulin like domains 2"/>
    <property type="match status" value="1"/>
</dbReference>
<dbReference type="Pfam" id="PF13855">
    <property type="entry name" value="LRR_8"/>
    <property type="match status" value="4"/>
</dbReference>
<dbReference type="EMBL" id="JAQQBR010001831">
    <property type="protein sequence ID" value="KAK0168652.1"/>
    <property type="molecule type" value="Genomic_DNA"/>
</dbReference>
<dbReference type="CDD" id="cd00096">
    <property type="entry name" value="Ig"/>
    <property type="match status" value="1"/>
</dbReference>
<dbReference type="Pfam" id="PF07679">
    <property type="entry name" value="I-set"/>
    <property type="match status" value="2"/>
</dbReference>
<evidence type="ECO:0000256" key="1">
    <source>
        <dbReference type="ARBA" id="ARBA00022614"/>
    </source>
</evidence>
<dbReference type="SMART" id="SM00365">
    <property type="entry name" value="LRR_SD22"/>
    <property type="match status" value="7"/>
</dbReference>
<dbReference type="PANTHER" id="PTHR45842">
    <property type="entry name" value="SYNAPTIC ADHESION-LIKE MOLECULE SALM"/>
    <property type="match status" value="1"/>
</dbReference>
<dbReference type="FunFam" id="2.60.40.10:FF:000150">
    <property type="entry name" value="Leucine rich repeats and immunoglobulin like domains 3"/>
    <property type="match status" value="1"/>
</dbReference>
<dbReference type="InterPro" id="IPR000483">
    <property type="entry name" value="Cys-rich_flank_reg_C"/>
</dbReference>
<dbReference type="PROSITE" id="PS51450">
    <property type="entry name" value="LRR"/>
    <property type="match status" value="7"/>
</dbReference>
<gene>
    <name evidence="9" type="ORF">PV327_002429</name>
</gene>
<evidence type="ECO:0000259" key="8">
    <source>
        <dbReference type="PROSITE" id="PS50835"/>
    </source>
</evidence>
<keyword evidence="7" id="KW-0472">Membrane</keyword>
<keyword evidence="5" id="KW-0325">Glycoprotein</keyword>
<proteinExistence type="predicted"/>
<dbReference type="InterPro" id="IPR000372">
    <property type="entry name" value="LRRNT"/>
</dbReference>
<feature type="domain" description="Ig-like" evidence="8">
    <location>
        <begin position="534"/>
        <end position="631"/>
    </location>
</feature>
<evidence type="ECO:0000256" key="7">
    <source>
        <dbReference type="SAM" id="Phobius"/>
    </source>
</evidence>
<keyword evidence="7" id="KW-1133">Transmembrane helix</keyword>
<dbReference type="InterPro" id="IPR003591">
    <property type="entry name" value="Leu-rich_rpt_typical-subtyp"/>
</dbReference>
<dbReference type="InterPro" id="IPR032675">
    <property type="entry name" value="LRR_dom_sf"/>
</dbReference>
<dbReference type="SMART" id="SM00408">
    <property type="entry name" value="IGc2"/>
    <property type="match status" value="3"/>
</dbReference>
<name>A0AA39FFJ5_MICHY</name>
<dbReference type="SMART" id="SM00013">
    <property type="entry name" value="LRRNT"/>
    <property type="match status" value="1"/>
</dbReference>
<dbReference type="SMART" id="SM00409">
    <property type="entry name" value="IG"/>
    <property type="match status" value="3"/>
</dbReference>
<dbReference type="InterPro" id="IPR003599">
    <property type="entry name" value="Ig_sub"/>
</dbReference>
<keyword evidence="3" id="KW-0677">Repeat</keyword>
<sequence length="956" mass="105380">MMSAASFGASPLQRFLSAQIVYLAIVNIFFILNGTIVNGLHDGFTHSSMNSKENEQCPVECACLGNVVDCSGLQLVSPPNGLPPWTEILALKDNSINNLEFDALIHLTKLQELDISSNKLQDNFTFVLPDLLQLNSLKVNKNLLKHIPDLSLFGNLTHVSLSHNLIDNIDGVALQKLPHLQNLDLAGNSIRVLKRGSFLAPNHLTRLNLNSNGLSDMEPGCLDNLTQLEELRINKNVLTRLVKDVFANLTQLRLLELNRNELTQIQGLSLKNLTNLQELRLKRNNIATLDDGAFWPLRNLALLQLDFNMLTVVKKGGLFGLDYLRKLTLSHNHITTIEPQAWDLCKEIRELDLSNNKLTSIDRRTFEYLEKLEKLKLDHNRISFISDGAFNNTPNLQILELNFNKISYMIEDITTGAFVSLSQLLKLGLASNQIKSVNRNAFGGLTHLEELDLLGNNITSIQENAFSPMPSLSTLKMNTGALVCDCGLQWLSVWLRTHRHNDAKVRCGYPHWLKTMPLTQLHHANFTCDEFPKPRIIEEPSSQMSIKGDNVTLICKASSTADTPLNFTWKHENVDLRDAEVETNSSSSGTGITEATSILHLINVSHIDAGRYQCMVANTFGTSYSAKAKISVHIYPSFSKIPHDIRVTAGSTARLECSADGRPPPQIAWQKDGGNDFPAARERRMHMMPTDPVLFIVDVKTADSGVYSCTAQNLAGLIVANATLTILEAPTFVKPMENKNFVAGGSVVLECMASGSPRPKLTWSKDGTALQATERHFFTAEDQLLIIVNTVPSDAGSYECEISNPLGRIVGISPLTISSAPSTTVNDDNVLGLIIITVVCCAVGTSIVWVVIIYKTRRRNNVPQKINGEIPVTAVTTLPIDGQTTQLYLDSSSQHSKDSGTGDSTNPSNDQLQLCLPEEIITCANNIEEESAAVSGEDPLLQYTNHQRNIESDGTS</sequence>